<dbReference type="RefSeq" id="XP_014179457.1">
    <property type="nucleotide sequence ID" value="XM_014323982.1"/>
</dbReference>
<dbReference type="GeneID" id="25986234"/>
<feature type="region of interest" description="Disordered" evidence="1">
    <location>
        <begin position="74"/>
        <end position="133"/>
    </location>
</feature>
<proteinExistence type="predicted"/>
<feature type="compositionally biased region" description="Basic and acidic residues" evidence="1">
    <location>
        <begin position="89"/>
        <end position="99"/>
    </location>
</feature>
<protein>
    <submittedName>
        <fullName evidence="2">Uncharacterized protein</fullName>
    </submittedName>
</protein>
<gene>
    <name evidence="2" type="ORF">A1Q1_02721</name>
</gene>
<sequence length="201" mass="22536">MVRLNAKAKGKWVSIRIVSHLCTRRGCVLEEDHPAAKCSRNSCAQPGIPTRPIDLWYARVLATGLRLGVRRRGGKAFAQRGRGRPLGDAARREAGRKPPTENAVTNEPELALSTSETPQSFREPRKKTTSSQCRDQLRMQAPPVWLLLNPHWGIPVNVAPQPHALEGRVCTSAAPVRPSGERVLKTLSKWRWGWRTRTFQK</sequence>
<dbReference type="AlphaFoldDB" id="J6EZK2"/>
<reference evidence="2 3" key="1">
    <citation type="journal article" date="2012" name="Eukaryot. Cell">
        <title>Draft genome sequence of CBS 2479, the standard type strain of Trichosporon asahii.</title>
        <authorList>
            <person name="Yang R.Y."/>
            <person name="Li H.T."/>
            <person name="Zhu H."/>
            <person name="Zhou G.P."/>
            <person name="Wang M."/>
            <person name="Wang L."/>
        </authorList>
    </citation>
    <scope>NUCLEOTIDE SEQUENCE [LARGE SCALE GENOMIC DNA]</scope>
    <source>
        <strain evidence="3">ATCC 90039 / CBS 2479 / JCM 2466 / KCTC 7840 / NCYC 2677 / UAMH 7654</strain>
    </source>
</reference>
<comment type="caution">
    <text evidence="2">The sequence shown here is derived from an EMBL/GenBank/DDBJ whole genome shotgun (WGS) entry which is preliminary data.</text>
</comment>
<evidence type="ECO:0000256" key="1">
    <source>
        <dbReference type="SAM" id="MobiDB-lite"/>
    </source>
</evidence>
<dbReference type="VEuPathDB" id="FungiDB:A1Q1_02721"/>
<evidence type="ECO:0000313" key="3">
    <source>
        <dbReference type="Proteomes" id="UP000002748"/>
    </source>
</evidence>
<dbReference type="KEGG" id="tasa:A1Q1_02721"/>
<organism evidence="2 3">
    <name type="scientific">Trichosporon asahii var. asahii (strain ATCC 90039 / CBS 2479 / JCM 2466 / KCTC 7840 / NBRC 103889/ NCYC 2677 / UAMH 7654)</name>
    <name type="common">Yeast</name>
    <dbReference type="NCBI Taxonomy" id="1186058"/>
    <lineage>
        <taxon>Eukaryota</taxon>
        <taxon>Fungi</taxon>
        <taxon>Dikarya</taxon>
        <taxon>Basidiomycota</taxon>
        <taxon>Agaricomycotina</taxon>
        <taxon>Tremellomycetes</taxon>
        <taxon>Trichosporonales</taxon>
        <taxon>Trichosporonaceae</taxon>
        <taxon>Trichosporon</taxon>
    </lineage>
</organism>
<evidence type="ECO:0000313" key="2">
    <source>
        <dbReference type="EMBL" id="EJT48302.1"/>
    </source>
</evidence>
<dbReference type="Proteomes" id="UP000002748">
    <property type="component" value="Unassembled WGS sequence"/>
</dbReference>
<dbReference type="EMBL" id="ALBS01000207">
    <property type="protein sequence ID" value="EJT48302.1"/>
    <property type="molecule type" value="Genomic_DNA"/>
</dbReference>
<name>J6EZK2_TRIAS</name>
<accession>J6EZK2</accession>
<dbReference type="HOGENOM" id="CLU_1361285_0_0_1"/>